<protein>
    <submittedName>
        <fullName evidence="3">Uncharacterized protein</fullName>
    </submittedName>
</protein>
<organism evidence="3 4">
    <name type="scientific">Apodospora peruviana</name>
    <dbReference type="NCBI Taxonomy" id="516989"/>
    <lineage>
        <taxon>Eukaryota</taxon>
        <taxon>Fungi</taxon>
        <taxon>Dikarya</taxon>
        <taxon>Ascomycota</taxon>
        <taxon>Pezizomycotina</taxon>
        <taxon>Sordariomycetes</taxon>
        <taxon>Sordariomycetidae</taxon>
        <taxon>Sordariales</taxon>
        <taxon>Lasiosphaeriaceae</taxon>
        <taxon>Apodospora</taxon>
    </lineage>
</organism>
<keyword evidence="2" id="KW-0812">Transmembrane</keyword>
<dbReference type="EMBL" id="JAUEDM010000006">
    <property type="protein sequence ID" value="KAK3315431.1"/>
    <property type="molecule type" value="Genomic_DNA"/>
</dbReference>
<reference evidence="3" key="1">
    <citation type="journal article" date="2023" name="Mol. Phylogenet. Evol.">
        <title>Genome-scale phylogeny and comparative genomics of the fungal order Sordariales.</title>
        <authorList>
            <person name="Hensen N."/>
            <person name="Bonometti L."/>
            <person name="Westerberg I."/>
            <person name="Brannstrom I.O."/>
            <person name="Guillou S."/>
            <person name="Cros-Aarteil S."/>
            <person name="Calhoun S."/>
            <person name="Haridas S."/>
            <person name="Kuo A."/>
            <person name="Mondo S."/>
            <person name="Pangilinan J."/>
            <person name="Riley R."/>
            <person name="LaButti K."/>
            <person name="Andreopoulos B."/>
            <person name="Lipzen A."/>
            <person name="Chen C."/>
            <person name="Yan M."/>
            <person name="Daum C."/>
            <person name="Ng V."/>
            <person name="Clum A."/>
            <person name="Steindorff A."/>
            <person name="Ohm R.A."/>
            <person name="Martin F."/>
            <person name="Silar P."/>
            <person name="Natvig D.O."/>
            <person name="Lalanne C."/>
            <person name="Gautier V."/>
            <person name="Ament-Velasquez S.L."/>
            <person name="Kruys A."/>
            <person name="Hutchinson M.I."/>
            <person name="Powell A.J."/>
            <person name="Barry K."/>
            <person name="Miller A.N."/>
            <person name="Grigoriev I.V."/>
            <person name="Debuchy R."/>
            <person name="Gladieux P."/>
            <person name="Hiltunen Thoren M."/>
            <person name="Johannesson H."/>
        </authorList>
    </citation>
    <scope>NUCLEOTIDE SEQUENCE</scope>
    <source>
        <strain evidence="3">CBS 118394</strain>
    </source>
</reference>
<evidence type="ECO:0000256" key="1">
    <source>
        <dbReference type="SAM" id="MobiDB-lite"/>
    </source>
</evidence>
<keyword evidence="4" id="KW-1185">Reference proteome</keyword>
<gene>
    <name evidence="3" type="ORF">B0H66DRAFT_565355</name>
</gene>
<evidence type="ECO:0000256" key="2">
    <source>
        <dbReference type="SAM" id="Phobius"/>
    </source>
</evidence>
<feature type="transmembrane region" description="Helical" evidence="2">
    <location>
        <begin position="252"/>
        <end position="274"/>
    </location>
</feature>
<keyword evidence="2" id="KW-0472">Membrane</keyword>
<accession>A0AAE0HZ12</accession>
<reference evidence="3" key="2">
    <citation type="submission" date="2023-06" db="EMBL/GenBank/DDBJ databases">
        <authorList>
            <consortium name="Lawrence Berkeley National Laboratory"/>
            <person name="Haridas S."/>
            <person name="Hensen N."/>
            <person name="Bonometti L."/>
            <person name="Westerberg I."/>
            <person name="Brannstrom I.O."/>
            <person name="Guillou S."/>
            <person name="Cros-Aarteil S."/>
            <person name="Calhoun S."/>
            <person name="Kuo A."/>
            <person name="Mondo S."/>
            <person name="Pangilinan J."/>
            <person name="Riley R."/>
            <person name="Labutti K."/>
            <person name="Andreopoulos B."/>
            <person name="Lipzen A."/>
            <person name="Chen C."/>
            <person name="Yanf M."/>
            <person name="Daum C."/>
            <person name="Ng V."/>
            <person name="Clum A."/>
            <person name="Steindorff A."/>
            <person name="Ohm R."/>
            <person name="Martin F."/>
            <person name="Silar P."/>
            <person name="Natvig D."/>
            <person name="Lalanne C."/>
            <person name="Gautier V."/>
            <person name="Ament-Velasquez S.L."/>
            <person name="Kruys A."/>
            <person name="Hutchinson M.I."/>
            <person name="Powell A.J."/>
            <person name="Barry K."/>
            <person name="Miller A.N."/>
            <person name="Grigoriev I.V."/>
            <person name="Debuchy R."/>
            <person name="Gladieux P."/>
            <person name="Thoren M.H."/>
            <person name="Johannesson H."/>
        </authorList>
    </citation>
    <scope>NUCLEOTIDE SEQUENCE</scope>
    <source>
        <strain evidence="3">CBS 118394</strain>
    </source>
</reference>
<feature type="transmembrane region" description="Helical" evidence="2">
    <location>
        <begin position="118"/>
        <end position="143"/>
    </location>
</feature>
<comment type="caution">
    <text evidence="3">The sequence shown here is derived from an EMBL/GenBank/DDBJ whole genome shotgun (WGS) entry which is preliminary data.</text>
</comment>
<feature type="region of interest" description="Disordered" evidence="1">
    <location>
        <begin position="171"/>
        <end position="195"/>
    </location>
</feature>
<dbReference type="AlphaFoldDB" id="A0AAE0HZ12"/>
<name>A0AAE0HZ12_9PEZI</name>
<dbReference type="Proteomes" id="UP001283341">
    <property type="component" value="Unassembled WGS sequence"/>
</dbReference>
<proteinExistence type="predicted"/>
<feature type="transmembrane region" description="Helical" evidence="2">
    <location>
        <begin position="85"/>
        <end position="106"/>
    </location>
</feature>
<sequence>MSPPNRRPESERKQRQQQISRLSRTALSTAGRILSDGITLPYYRFYRQNTLLPVLTVATDLKNGESAEFIAGKLQRWRDRKLHELQFVQVAGTLLAAAVIGCFSWAPKDEEHWLGPAAWYGSLVLSITAVLLSSSEAFILSAIKNAPPVSGSSSRLSQELSMILHVQNWNNGDNHDDDDNDPEGRSHHPVSHQGTGPVKVDIRWNMIFTWQAPIMLLGYSIIGFFMGLVIFVCTPLYDGHDGPYLNSPGKGAIFFIVWSAVSGVVFIWCSFWAYRFVSLDGL</sequence>
<evidence type="ECO:0000313" key="4">
    <source>
        <dbReference type="Proteomes" id="UP001283341"/>
    </source>
</evidence>
<evidence type="ECO:0000313" key="3">
    <source>
        <dbReference type="EMBL" id="KAK3315431.1"/>
    </source>
</evidence>
<feature type="transmembrane region" description="Helical" evidence="2">
    <location>
        <begin position="216"/>
        <end position="237"/>
    </location>
</feature>
<keyword evidence="2" id="KW-1133">Transmembrane helix</keyword>